<reference evidence="2" key="1">
    <citation type="journal article" date="2019" name="Int. J. Syst. Evol. Microbiol.">
        <title>The Global Catalogue of Microorganisms (GCM) 10K type strain sequencing project: providing services to taxonomists for standard genome sequencing and annotation.</title>
        <authorList>
            <consortium name="The Broad Institute Genomics Platform"/>
            <consortium name="The Broad Institute Genome Sequencing Center for Infectious Disease"/>
            <person name="Wu L."/>
            <person name="Ma J."/>
        </authorList>
    </citation>
    <scope>NUCLEOTIDE SEQUENCE [LARGE SCALE GENOMIC DNA]</scope>
    <source>
        <strain evidence="2">CCUG 56752</strain>
    </source>
</reference>
<evidence type="ECO:0008006" key="3">
    <source>
        <dbReference type="Google" id="ProtNLM"/>
    </source>
</evidence>
<keyword evidence="2" id="KW-1185">Reference proteome</keyword>
<comment type="caution">
    <text evidence="1">The sequence shown here is derived from an EMBL/GenBank/DDBJ whole genome shotgun (WGS) entry which is preliminary data.</text>
</comment>
<evidence type="ECO:0000313" key="1">
    <source>
        <dbReference type="EMBL" id="MFD0932518.1"/>
    </source>
</evidence>
<gene>
    <name evidence="1" type="ORF">ACFQ0R_07915</name>
</gene>
<proteinExistence type="predicted"/>
<name>A0ABW3GPU2_9FLAO</name>
<dbReference type="PROSITE" id="PS51257">
    <property type="entry name" value="PROKAR_LIPOPROTEIN"/>
    <property type="match status" value="1"/>
</dbReference>
<evidence type="ECO:0000313" key="2">
    <source>
        <dbReference type="Proteomes" id="UP001597049"/>
    </source>
</evidence>
<dbReference type="Proteomes" id="UP001597049">
    <property type="component" value="Unassembled WGS sequence"/>
</dbReference>
<dbReference type="RefSeq" id="WP_379657842.1">
    <property type="nucleotide sequence ID" value="NZ_JBHTIV010000009.1"/>
</dbReference>
<accession>A0ABW3GPU2</accession>
<dbReference type="EMBL" id="JBHTIV010000009">
    <property type="protein sequence ID" value="MFD0932518.1"/>
    <property type="molecule type" value="Genomic_DNA"/>
</dbReference>
<organism evidence="1 2">
    <name type="scientific">Psychroflexus salinarum</name>
    <dbReference type="NCBI Taxonomy" id="546024"/>
    <lineage>
        <taxon>Bacteria</taxon>
        <taxon>Pseudomonadati</taxon>
        <taxon>Bacteroidota</taxon>
        <taxon>Flavobacteriia</taxon>
        <taxon>Flavobacteriales</taxon>
        <taxon>Flavobacteriaceae</taxon>
        <taxon>Psychroflexus</taxon>
    </lineage>
</organism>
<sequence>MKKISLLAGLFFSLFIISCEPVEDIENEINAELDSEPVVGAAEYTLVEEDYTDVLDLRFPNFSNTDEAKELVPVLLDGLFPFWGRGSQALVTYDLYSPVLSVSDDTTRYTLTSADYAPYSRYGNFDNYDDIKDFLSTKYPDAGEDDLVLLTFKFYDGSVNTWTQGFIFDGSKWNETMRVTDAQYEEMGHGRFNNFDSQDQAETKLQILLNNSVFYDEVIEEGTVKNILYKYYDGSVNFQFANYIYKDNTWTLMTNVVPETLQFGHDGETWVPDNTIKYELTAEDFSLIANALSSQYPGPTSSADNFGNFDRREGNPNFWSEEMILEAMNVLLESKNPDAENGQKYVITYAIYNGTSGTETVYLIKEEGSWIYNPDA</sequence>
<protein>
    <recommendedName>
        <fullName evidence="3">DUF5017 domain-containing protein</fullName>
    </recommendedName>
</protein>